<sequence>MQGRHQFQDRKVLEFCLSEHIPENNLYKRLKQVLELDYLYQVTKPYMALAGRRASILLSSSSSA</sequence>
<protein>
    <submittedName>
        <fullName evidence="1">Uncharacterized protein</fullName>
    </submittedName>
</protein>
<comment type="caution">
    <text evidence="1">The sequence shown here is derived from an EMBL/GenBank/DDBJ whole genome shotgun (WGS) entry which is preliminary data.</text>
</comment>
<dbReference type="AlphaFoldDB" id="M7NFL1"/>
<evidence type="ECO:0000313" key="1">
    <source>
        <dbReference type="EMBL" id="EMR00620.1"/>
    </source>
</evidence>
<keyword evidence="2" id="KW-1185">Reference proteome</keyword>
<organism evidence="1 2">
    <name type="scientific">Cesiribacter andamanensis AMV16</name>
    <dbReference type="NCBI Taxonomy" id="1279009"/>
    <lineage>
        <taxon>Bacteria</taxon>
        <taxon>Pseudomonadati</taxon>
        <taxon>Bacteroidota</taxon>
        <taxon>Cytophagia</taxon>
        <taxon>Cytophagales</taxon>
        <taxon>Cesiribacteraceae</taxon>
        <taxon>Cesiribacter</taxon>
    </lineage>
</organism>
<dbReference type="EMBL" id="AODQ01000235">
    <property type="protein sequence ID" value="EMR00620.1"/>
    <property type="molecule type" value="Genomic_DNA"/>
</dbReference>
<gene>
    <name evidence="1" type="ORF">ADICEAN_04263</name>
</gene>
<evidence type="ECO:0000313" key="2">
    <source>
        <dbReference type="Proteomes" id="UP000011910"/>
    </source>
</evidence>
<dbReference type="Proteomes" id="UP000011910">
    <property type="component" value="Unassembled WGS sequence"/>
</dbReference>
<accession>M7NFL1</accession>
<reference evidence="1 2" key="1">
    <citation type="journal article" date="2013" name="Genome Announc.">
        <title>Draft Genome Sequence of Cesiribacter andamanensis Strain AMV16T, Isolated from a Soil Sample from a Mud Volcano in the Andaman Islands, India.</title>
        <authorList>
            <person name="Shivaji S."/>
            <person name="Ara S."/>
            <person name="Begum Z."/>
            <person name="Srinivas T.N."/>
            <person name="Singh A."/>
            <person name="Kumar Pinnaka A."/>
        </authorList>
    </citation>
    <scope>NUCLEOTIDE SEQUENCE [LARGE SCALE GENOMIC DNA]</scope>
    <source>
        <strain evidence="1 2">AMV16</strain>
    </source>
</reference>
<name>M7NFL1_9BACT</name>
<proteinExistence type="predicted"/>